<evidence type="ECO:0000256" key="4">
    <source>
        <dbReference type="ARBA" id="ARBA00023157"/>
    </source>
</evidence>
<dbReference type="PROSITE" id="PS51352">
    <property type="entry name" value="THIOREDOXIN_2"/>
    <property type="match status" value="1"/>
</dbReference>
<dbReference type="InterPro" id="IPR036249">
    <property type="entry name" value="Thioredoxin-like_sf"/>
</dbReference>
<dbReference type="InterPro" id="IPR050553">
    <property type="entry name" value="Thioredoxin_ResA/DsbE_sf"/>
</dbReference>
<reference evidence="7 8" key="1">
    <citation type="journal article" date="2019" name="Int. J. Syst. Evol. Microbiol.">
        <title>The Global Catalogue of Microorganisms (GCM) 10K type strain sequencing project: providing services to taxonomists for standard genome sequencing and annotation.</title>
        <authorList>
            <consortium name="The Broad Institute Genomics Platform"/>
            <consortium name="The Broad Institute Genome Sequencing Center for Infectious Disease"/>
            <person name="Wu L."/>
            <person name="Ma J."/>
        </authorList>
    </citation>
    <scope>NUCLEOTIDE SEQUENCE [LARGE SCALE GENOMIC DNA]</scope>
    <source>
        <strain evidence="7 8">JCM 16114</strain>
    </source>
</reference>
<dbReference type="SUPFAM" id="SSF52833">
    <property type="entry name" value="Thioredoxin-like"/>
    <property type="match status" value="1"/>
</dbReference>
<keyword evidence="5" id="KW-0676">Redox-active center</keyword>
<keyword evidence="2" id="KW-0201">Cytochrome c-type biogenesis</keyword>
<evidence type="ECO:0000313" key="8">
    <source>
        <dbReference type="Proteomes" id="UP001499843"/>
    </source>
</evidence>
<evidence type="ECO:0000259" key="6">
    <source>
        <dbReference type="PROSITE" id="PS51352"/>
    </source>
</evidence>
<dbReference type="PANTHER" id="PTHR42852:SF6">
    <property type="entry name" value="THIOL:DISULFIDE INTERCHANGE PROTEIN DSBE"/>
    <property type="match status" value="1"/>
</dbReference>
<feature type="domain" description="Thioredoxin" evidence="6">
    <location>
        <begin position="7"/>
        <end position="161"/>
    </location>
</feature>
<evidence type="ECO:0000256" key="5">
    <source>
        <dbReference type="ARBA" id="ARBA00023284"/>
    </source>
</evidence>
<keyword evidence="8" id="KW-1185">Reference proteome</keyword>
<dbReference type="RefSeq" id="WP_344477331.1">
    <property type="nucleotide sequence ID" value="NZ_BAAAQX010000010.1"/>
</dbReference>
<evidence type="ECO:0000256" key="1">
    <source>
        <dbReference type="ARBA" id="ARBA00004196"/>
    </source>
</evidence>
<dbReference type="InterPro" id="IPR013766">
    <property type="entry name" value="Thioredoxin_domain"/>
</dbReference>
<proteinExistence type="predicted"/>
<comment type="subcellular location">
    <subcellularLocation>
        <location evidence="1">Cell envelope</location>
    </subcellularLocation>
</comment>
<dbReference type="Pfam" id="PF08534">
    <property type="entry name" value="Redoxin"/>
    <property type="match status" value="1"/>
</dbReference>
<dbReference type="PANTHER" id="PTHR42852">
    <property type="entry name" value="THIOL:DISULFIDE INTERCHANGE PROTEIN DSBE"/>
    <property type="match status" value="1"/>
</dbReference>
<accession>A0ABN3CHI8</accession>
<sequence>MRRLVAVLVVVPALSVVLVHTLGGPGEVRPGHRPVLFGRTVDGRPFDPAGLWGRPVVVTVWASWCDPCRHELATLAGLSRTLHGVRFVGVNLRDRRAAARSFLAESGATAYPHLWDADGGLASELGARRVPETFLLNARGLVTARTTDAVTRGWIEEHVQP</sequence>
<name>A0ABN3CHI8_9ACTN</name>
<dbReference type="Gene3D" id="3.40.30.10">
    <property type="entry name" value="Glutaredoxin"/>
    <property type="match status" value="1"/>
</dbReference>
<dbReference type="Proteomes" id="UP001499843">
    <property type="component" value="Unassembled WGS sequence"/>
</dbReference>
<evidence type="ECO:0000256" key="2">
    <source>
        <dbReference type="ARBA" id="ARBA00022748"/>
    </source>
</evidence>
<evidence type="ECO:0000313" key="7">
    <source>
        <dbReference type="EMBL" id="GAA2208833.1"/>
    </source>
</evidence>
<keyword evidence="3" id="KW-0812">Transmembrane</keyword>
<dbReference type="CDD" id="cd02966">
    <property type="entry name" value="TlpA_like_family"/>
    <property type="match status" value="1"/>
</dbReference>
<dbReference type="EMBL" id="BAAAQX010000010">
    <property type="protein sequence ID" value="GAA2208833.1"/>
    <property type="molecule type" value="Genomic_DNA"/>
</dbReference>
<comment type="caution">
    <text evidence="7">The sequence shown here is derived from an EMBL/GenBank/DDBJ whole genome shotgun (WGS) entry which is preliminary data.</text>
</comment>
<evidence type="ECO:0000256" key="3">
    <source>
        <dbReference type="ARBA" id="ARBA00022968"/>
    </source>
</evidence>
<keyword evidence="3" id="KW-0735">Signal-anchor</keyword>
<protein>
    <recommendedName>
        <fullName evidence="6">Thioredoxin domain-containing protein</fullName>
    </recommendedName>
</protein>
<gene>
    <name evidence="7" type="ORF">GCM10009850_042910</name>
</gene>
<keyword evidence="4" id="KW-1015">Disulfide bond</keyword>
<dbReference type="InterPro" id="IPR013740">
    <property type="entry name" value="Redoxin"/>
</dbReference>
<organism evidence="7 8">
    <name type="scientific">Nonomuraea monospora</name>
    <dbReference type="NCBI Taxonomy" id="568818"/>
    <lineage>
        <taxon>Bacteria</taxon>
        <taxon>Bacillati</taxon>
        <taxon>Actinomycetota</taxon>
        <taxon>Actinomycetes</taxon>
        <taxon>Streptosporangiales</taxon>
        <taxon>Streptosporangiaceae</taxon>
        <taxon>Nonomuraea</taxon>
    </lineage>
</organism>